<organism evidence="1 2">
    <name type="scientific">Trifolium medium</name>
    <dbReference type="NCBI Taxonomy" id="97028"/>
    <lineage>
        <taxon>Eukaryota</taxon>
        <taxon>Viridiplantae</taxon>
        <taxon>Streptophyta</taxon>
        <taxon>Embryophyta</taxon>
        <taxon>Tracheophyta</taxon>
        <taxon>Spermatophyta</taxon>
        <taxon>Magnoliopsida</taxon>
        <taxon>eudicotyledons</taxon>
        <taxon>Gunneridae</taxon>
        <taxon>Pentapetalae</taxon>
        <taxon>rosids</taxon>
        <taxon>fabids</taxon>
        <taxon>Fabales</taxon>
        <taxon>Fabaceae</taxon>
        <taxon>Papilionoideae</taxon>
        <taxon>50 kb inversion clade</taxon>
        <taxon>NPAAA clade</taxon>
        <taxon>Hologalegina</taxon>
        <taxon>IRL clade</taxon>
        <taxon>Trifolieae</taxon>
        <taxon>Trifolium</taxon>
    </lineage>
</organism>
<accession>A0A392W4H8</accession>
<evidence type="ECO:0000313" key="1">
    <source>
        <dbReference type="EMBL" id="MCI94101.1"/>
    </source>
</evidence>
<name>A0A392W4H8_9FABA</name>
<dbReference type="Proteomes" id="UP000265520">
    <property type="component" value="Unassembled WGS sequence"/>
</dbReference>
<keyword evidence="2" id="KW-1185">Reference proteome</keyword>
<feature type="non-terminal residue" evidence="1">
    <location>
        <position position="1"/>
    </location>
</feature>
<dbReference type="AlphaFoldDB" id="A0A392W4H8"/>
<sequence length="48" mass="5180">LTTAHRLIKDLIALGTKELKGFKAERGNLATNVAKKGTMPMTVENQGL</sequence>
<reference evidence="1 2" key="1">
    <citation type="journal article" date="2018" name="Front. Plant Sci.">
        <title>Red Clover (Trifolium pratense) and Zigzag Clover (T. medium) - A Picture of Genomic Similarities and Differences.</title>
        <authorList>
            <person name="Dluhosova J."/>
            <person name="Istvanek J."/>
            <person name="Nedelnik J."/>
            <person name="Repkova J."/>
        </authorList>
    </citation>
    <scope>NUCLEOTIDE SEQUENCE [LARGE SCALE GENOMIC DNA]</scope>
    <source>
        <strain evidence="2">cv. 10/8</strain>
        <tissue evidence="1">Leaf</tissue>
    </source>
</reference>
<protein>
    <submittedName>
        <fullName evidence="1">Uncharacterized protein</fullName>
    </submittedName>
</protein>
<proteinExistence type="predicted"/>
<evidence type="ECO:0000313" key="2">
    <source>
        <dbReference type="Proteomes" id="UP000265520"/>
    </source>
</evidence>
<dbReference type="EMBL" id="LXQA011347385">
    <property type="protein sequence ID" value="MCI94101.1"/>
    <property type="molecule type" value="Genomic_DNA"/>
</dbReference>
<comment type="caution">
    <text evidence="1">The sequence shown here is derived from an EMBL/GenBank/DDBJ whole genome shotgun (WGS) entry which is preliminary data.</text>
</comment>